<dbReference type="Proteomes" id="UP000622687">
    <property type="component" value="Unassembled WGS sequence"/>
</dbReference>
<dbReference type="AlphaFoldDB" id="A0A934M8E0"/>
<sequence length="115" mass="13488">MGKPKLKTKRLTVNLEDYVIDAAKQKAETMFRGNLDNYINWLICSNNKQVIKKKIKELDQEAEKKKPKAIQDTDKTAMYNNICDYCSEPIYQGDDICKAEGYENYIHKNCCRREE</sequence>
<comment type="caution">
    <text evidence="1">The sequence shown here is derived from an EMBL/GenBank/DDBJ whole genome shotgun (WGS) entry which is preliminary data.</text>
</comment>
<dbReference type="EMBL" id="JAEEGB010000035">
    <property type="protein sequence ID" value="MBI6874786.1"/>
    <property type="molecule type" value="Genomic_DNA"/>
</dbReference>
<organism evidence="1 2">
    <name type="scientific">Clostridium aciditolerans</name>
    <dbReference type="NCBI Taxonomy" id="339861"/>
    <lineage>
        <taxon>Bacteria</taxon>
        <taxon>Bacillati</taxon>
        <taxon>Bacillota</taxon>
        <taxon>Clostridia</taxon>
        <taxon>Eubacteriales</taxon>
        <taxon>Clostridiaceae</taxon>
        <taxon>Clostridium</taxon>
    </lineage>
</organism>
<protein>
    <submittedName>
        <fullName evidence="1">Uncharacterized protein</fullName>
    </submittedName>
</protein>
<reference evidence="1" key="1">
    <citation type="submission" date="2020-12" db="EMBL/GenBank/DDBJ databases">
        <title>Clostridium thailandense sp. nov., a novel acetogenic bacterium isolated from peat land soil in Thailand.</title>
        <authorList>
            <person name="Chaikitkaew S."/>
            <person name="Birkeland N.K."/>
        </authorList>
    </citation>
    <scope>NUCLEOTIDE SEQUENCE</scope>
    <source>
        <strain evidence="1">DSM 17425</strain>
    </source>
</reference>
<accession>A0A934M8E0</accession>
<evidence type="ECO:0000313" key="1">
    <source>
        <dbReference type="EMBL" id="MBI6874786.1"/>
    </source>
</evidence>
<keyword evidence="2" id="KW-1185">Reference proteome</keyword>
<gene>
    <name evidence="1" type="ORF">I6U51_19125</name>
</gene>
<proteinExistence type="predicted"/>
<evidence type="ECO:0000313" key="2">
    <source>
        <dbReference type="Proteomes" id="UP000622687"/>
    </source>
</evidence>
<name>A0A934M8E0_9CLOT</name>
<dbReference type="RefSeq" id="WP_211144164.1">
    <property type="nucleotide sequence ID" value="NZ_JAEEGB010000035.1"/>
</dbReference>